<feature type="domain" description="ABC transmembrane type-1" evidence="8">
    <location>
        <begin position="51"/>
        <end position="252"/>
    </location>
</feature>
<evidence type="ECO:0000256" key="5">
    <source>
        <dbReference type="ARBA" id="ARBA00022989"/>
    </source>
</evidence>
<accession>A0ABT7UR49</accession>
<evidence type="ECO:0000313" key="9">
    <source>
        <dbReference type="EMBL" id="MDM8201366.1"/>
    </source>
</evidence>
<name>A0ABT7UR49_9FIRM</name>
<feature type="transmembrane region" description="Helical" evidence="7">
    <location>
        <begin position="233"/>
        <end position="252"/>
    </location>
</feature>
<evidence type="ECO:0000256" key="6">
    <source>
        <dbReference type="ARBA" id="ARBA00023136"/>
    </source>
</evidence>
<keyword evidence="5 7" id="KW-1133">Transmembrane helix</keyword>
<keyword evidence="2 7" id="KW-0813">Transport</keyword>
<dbReference type="Gene3D" id="1.10.3720.10">
    <property type="entry name" value="MetI-like"/>
    <property type="match status" value="1"/>
</dbReference>
<comment type="subcellular location">
    <subcellularLocation>
        <location evidence="1 7">Cell membrane</location>
        <topology evidence="1 7">Multi-pass membrane protein</topology>
    </subcellularLocation>
</comment>
<sequence length="266" mass="28102">MNSGRSAFRVLCGLAALAALALIGSNVAVILLRGAKSLPEALTQPETLFALGTSLKTASISTVLCFVLAVPTAYLLTRTEFSGRAAVEMLLELTMSLPYIVLGVSLLILFSSPAGKALKAAGLPVVFSQNGIVLAQLTVNLPFAVQLASTAFRRADRKLEYVAGLLGAGEARRFFTILLPLCRHSLAGALVLVWSRALGEFGATLMLVGVTRMKTETLSANIYLNVSANDLDGALASAFLLLVISAASLAVASRFTRVDKRWGRYV</sequence>
<comment type="similarity">
    <text evidence="7">Belongs to the binding-protein-dependent transport system permease family.</text>
</comment>
<dbReference type="PANTHER" id="PTHR30183">
    <property type="entry name" value="MOLYBDENUM TRANSPORT SYSTEM PERMEASE PROTEIN MODB"/>
    <property type="match status" value="1"/>
</dbReference>
<dbReference type="Proteomes" id="UP001529380">
    <property type="component" value="Unassembled WGS sequence"/>
</dbReference>
<dbReference type="EMBL" id="JAUDCL010000013">
    <property type="protein sequence ID" value="MDM8201366.1"/>
    <property type="molecule type" value="Genomic_DNA"/>
</dbReference>
<keyword evidence="4 7" id="KW-0812">Transmembrane</keyword>
<feature type="transmembrane region" description="Helical" evidence="7">
    <location>
        <begin position="89"/>
        <end position="111"/>
    </location>
</feature>
<protein>
    <submittedName>
        <fullName evidence="9">ABC transporter permease subunit</fullName>
    </submittedName>
</protein>
<dbReference type="InterPro" id="IPR035906">
    <property type="entry name" value="MetI-like_sf"/>
</dbReference>
<reference evidence="9 10" key="1">
    <citation type="submission" date="2023-06" db="EMBL/GenBank/DDBJ databases">
        <title>Identification and characterization of horizontal gene transfer across gut microbiota members of farm animals based on homology search.</title>
        <authorList>
            <person name="Schwarzerova J."/>
            <person name="Nykrynova M."/>
            <person name="Jureckova K."/>
            <person name="Cejkova D."/>
            <person name="Rychlik I."/>
        </authorList>
    </citation>
    <scope>NUCLEOTIDE SEQUENCE [LARGE SCALE GENOMIC DNA]</scope>
    <source>
        <strain evidence="9 10">ET340</strain>
    </source>
</reference>
<evidence type="ECO:0000313" key="10">
    <source>
        <dbReference type="Proteomes" id="UP001529380"/>
    </source>
</evidence>
<feature type="transmembrane region" description="Helical" evidence="7">
    <location>
        <begin position="58"/>
        <end position="77"/>
    </location>
</feature>
<dbReference type="CDD" id="cd06261">
    <property type="entry name" value="TM_PBP2"/>
    <property type="match status" value="1"/>
</dbReference>
<organism evidence="9 10">
    <name type="scientific">Allofournierella massiliensis</name>
    <dbReference type="NCBI Taxonomy" id="1650663"/>
    <lineage>
        <taxon>Bacteria</taxon>
        <taxon>Bacillati</taxon>
        <taxon>Bacillota</taxon>
        <taxon>Clostridia</taxon>
        <taxon>Eubacteriales</taxon>
        <taxon>Oscillospiraceae</taxon>
        <taxon>Allofournierella</taxon>
    </lineage>
</organism>
<evidence type="ECO:0000259" key="8">
    <source>
        <dbReference type="PROSITE" id="PS50928"/>
    </source>
</evidence>
<dbReference type="RefSeq" id="WP_289599907.1">
    <property type="nucleotide sequence ID" value="NZ_JAUDCL010000013.1"/>
</dbReference>
<comment type="caution">
    <text evidence="9">The sequence shown here is derived from an EMBL/GenBank/DDBJ whole genome shotgun (WGS) entry which is preliminary data.</text>
</comment>
<dbReference type="InterPro" id="IPR000515">
    <property type="entry name" value="MetI-like"/>
</dbReference>
<dbReference type="SUPFAM" id="SSF161098">
    <property type="entry name" value="MetI-like"/>
    <property type="match status" value="1"/>
</dbReference>
<dbReference type="PROSITE" id="PS50928">
    <property type="entry name" value="ABC_TM1"/>
    <property type="match status" value="1"/>
</dbReference>
<dbReference type="PANTHER" id="PTHR30183:SF3">
    <property type="entry name" value="MOLYBDENUM TRANSPORT SYSTEM PERMEASE PROTEIN MODB"/>
    <property type="match status" value="1"/>
</dbReference>
<dbReference type="Pfam" id="PF00528">
    <property type="entry name" value="BPD_transp_1"/>
    <property type="match status" value="1"/>
</dbReference>
<keyword evidence="10" id="KW-1185">Reference proteome</keyword>
<evidence type="ECO:0000256" key="1">
    <source>
        <dbReference type="ARBA" id="ARBA00004651"/>
    </source>
</evidence>
<evidence type="ECO:0000256" key="3">
    <source>
        <dbReference type="ARBA" id="ARBA00022475"/>
    </source>
</evidence>
<keyword evidence="3" id="KW-1003">Cell membrane</keyword>
<evidence type="ECO:0000256" key="7">
    <source>
        <dbReference type="RuleBase" id="RU363032"/>
    </source>
</evidence>
<evidence type="ECO:0000256" key="2">
    <source>
        <dbReference type="ARBA" id="ARBA00022448"/>
    </source>
</evidence>
<feature type="transmembrane region" description="Helical" evidence="7">
    <location>
        <begin position="131"/>
        <end position="152"/>
    </location>
</feature>
<evidence type="ECO:0000256" key="4">
    <source>
        <dbReference type="ARBA" id="ARBA00022692"/>
    </source>
</evidence>
<proteinExistence type="inferred from homology"/>
<gene>
    <name evidence="9" type="ORF">QUW08_08700</name>
</gene>
<keyword evidence="6 7" id="KW-0472">Membrane</keyword>